<dbReference type="PROSITE" id="PS00195">
    <property type="entry name" value="GLUTAREDOXIN_1"/>
    <property type="match status" value="1"/>
</dbReference>
<organism evidence="1">
    <name type="scientific">Amphora coffeiformis</name>
    <dbReference type="NCBI Taxonomy" id="265554"/>
    <lineage>
        <taxon>Eukaryota</taxon>
        <taxon>Sar</taxon>
        <taxon>Stramenopiles</taxon>
        <taxon>Ochrophyta</taxon>
        <taxon>Bacillariophyta</taxon>
        <taxon>Bacillariophyceae</taxon>
        <taxon>Bacillariophycidae</taxon>
        <taxon>Thalassiophysales</taxon>
        <taxon>Catenulaceae</taxon>
        <taxon>Amphora</taxon>
    </lineage>
</organism>
<sequence>MMYSFFAKNRETSSSSLLRGLQLLVIVMTTLAISSHHGAAAFSPPTPTKVGRPPNQFIKIGAQAITAINPIFIAEAKLQAALLSGFGRFIDAKVIDEEVNAEISTSPIVVYAYSLCPFCRETVSLLKDNGYSNVMHVEELGLEFFLLGPKASVKRVVLGDRVPDGATSLPKVFVNGECIGGCAALAELVEADQAGGKGLEPLLKQKKSIKQSSSKPFWASLMG</sequence>
<evidence type="ECO:0008006" key="2">
    <source>
        <dbReference type="Google" id="ProtNLM"/>
    </source>
</evidence>
<protein>
    <recommendedName>
        <fullName evidence="2">Glutaredoxin domain-containing protein</fullName>
    </recommendedName>
</protein>
<dbReference type="SUPFAM" id="SSF52833">
    <property type="entry name" value="Thioredoxin-like"/>
    <property type="match status" value="1"/>
</dbReference>
<accession>A0A7S3PAU3</accession>
<reference evidence="1" key="1">
    <citation type="submission" date="2021-01" db="EMBL/GenBank/DDBJ databases">
        <authorList>
            <person name="Corre E."/>
            <person name="Pelletier E."/>
            <person name="Niang G."/>
            <person name="Scheremetjew M."/>
            <person name="Finn R."/>
            <person name="Kale V."/>
            <person name="Holt S."/>
            <person name="Cochrane G."/>
            <person name="Meng A."/>
            <person name="Brown T."/>
            <person name="Cohen L."/>
        </authorList>
    </citation>
    <scope>NUCLEOTIDE SEQUENCE</scope>
    <source>
        <strain evidence="1">CCMP127</strain>
    </source>
</reference>
<dbReference type="EMBL" id="HBIM01016477">
    <property type="protein sequence ID" value="CAE0415805.1"/>
    <property type="molecule type" value="Transcribed_RNA"/>
</dbReference>
<dbReference type="GO" id="GO:0015038">
    <property type="term" value="F:glutathione disulfide oxidoreductase activity"/>
    <property type="evidence" value="ECO:0007669"/>
    <property type="project" value="TreeGrafter"/>
</dbReference>
<gene>
    <name evidence="1" type="ORF">ACOF00016_LOCUS12874</name>
</gene>
<evidence type="ECO:0000313" key="1">
    <source>
        <dbReference type="EMBL" id="CAE0415805.1"/>
    </source>
</evidence>
<dbReference type="InterPro" id="IPR011767">
    <property type="entry name" value="GLR_AS"/>
</dbReference>
<dbReference type="PANTHER" id="PTHR45694:SF5">
    <property type="entry name" value="GLUTAREDOXIN 2"/>
    <property type="match status" value="1"/>
</dbReference>
<dbReference type="PROSITE" id="PS51354">
    <property type="entry name" value="GLUTAREDOXIN_2"/>
    <property type="match status" value="1"/>
</dbReference>
<dbReference type="Gene3D" id="3.40.30.10">
    <property type="entry name" value="Glutaredoxin"/>
    <property type="match status" value="1"/>
</dbReference>
<dbReference type="GO" id="GO:0034599">
    <property type="term" value="P:cellular response to oxidative stress"/>
    <property type="evidence" value="ECO:0007669"/>
    <property type="project" value="TreeGrafter"/>
</dbReference>
<dbReference type="PANTHER" id="PTHR45694">
    <property type="entry name" value="GLUTAREDOXIN 2"/>
    <property type="match status" value="1"/>
</dbReference>
<dbReference type="GO" id="GO:0005737">
    <property type="term" value="C:cytoplasm"/>
    <property type="evidence" value="ECO:0007669"/>
    <property type="project" value="TreeGrafter"/>
</dbReference>
<name>A0A7S3PAU3_9STRA</name>
<dbReference type="CDD" id="cd02066">
    <property type="entry name" value="GRX_family"/>
    <property type="match status" value="1"/>
</dbReference>
<proteinExistence type="predicted"/>
<dbReference type="InterPro" id="IPR036249">
    <property type="entry name" value="Thioredoxin-like_sf"/>
</dbReference>
<dbReference type="AlphaFoldDB" id="A0A7S3PAU3"/>